<organism evidence="3 4">
    <name type="scientific">Zhihengliuella alba</name>
    <dbReference type="NCBI Taxonomy" id="547018"/>
    <lineage>
        <taxon>Bacteria</taxon>
        <taxon>Bacillati</taxon>
        <taxon>Actinomycetota</taxon>
        <taxon>Actinomycetes</taxon>
        <taxon>Micrococcales</taxon>
        <taxon>Micrococcaceae</taxon>
        <taxon>Zhihengliuella</taxon>
    </lineage>
</organism>
<proteinExistence type="predicted"/>
<feature type="transmembrane region" description="Helical" evidence="2">
    <location>
        <begin position="19"/>
        <end position="36"/>
    </location>
</feature>
<feature type="transmembrane region" description="Helical" evidence="2">
    <location>
        <begin position="130"/>
        <end position="148"/>
    </location>
</feature>
<dbReference type="EMBL" id="BAABCJ010000002">
    <property type="protein sequence ID" value="GAA3705315.1"/>
    <property type="molecule type" value="Genomic_DNA"/>
</dbReference>
<keyword evidence="4" id="KW-1185">Reference proteome</keyword>
<feature type="transmembrane region" description="Helical" evidence="2">
    <location>
        <begin position="98"/>
        <end position="118"/>
    </location>
</feature>
<feature type="region of interest" description="Disordered" evidence="1">
    <location>
        <begin position="255"/>
        <end position="275"/>
    </location>
</feature>
<gene>
    <name evidence="3" type="ORF">GCM10022377_18810</name>
</gene>
<keyword evidence="2" id="KW-0812">Transmembrane</keyword>
<name>A0ABP7DK57_9MICC</name>
<keyword evidence="2" id="KW-1133">Transmembrane helix</keyword>
<keyword evidence="2" id="KW-0472">Membrane</keyword>
<comment type="caution">
    <text evidence="3">The sequence shown here is derived from an EMBL/GenBank/DDBJ whole genome shotgun (WGS) entry which is preliminary data.</text>
</comment>
<accession>A0ABP7DK57</accession>
<evidence type="ECO:0000256" key="2">
    <source>
        <dbReference type="SAM" id="Phobius"/>
    </source>
</evidence>
<reference evidence="4" key="1">
    <citation type="journal article" date="2019" name="Int. J. Syst. Evol. Microbiol.">
        <title>The Global Catalogue of Microorganisms (GCM) 10K type strain sequencing project: providing services to taxonomists for standard genome sequencing and annotation.</title>
        <authorList>
            <consortium name="The Broad Institute Genomics Platform"/>
            <consortium name="The Broad Institute Genome Sequencing Center for Infectious Disease"/>
            <person name="Wu L."/>
            <person name="Ma J."/>
        </authorList>
    </citation>
    <scope>NUCLEOTIDE SEQUENCE [LARGE SCALE GENOMIC DNA]</scope>
    <source>
        <strain evidence="4">JCM 16961</strain>
    </source>
</reference>
<evidence type="ECO:0000313" key="4">
    <source>
        <dbReference type="Proteomes" id="UP001501536"/>
    </source>
</evidence>
<evidence type="ECO:0000313" key="3">
    <source>
        <dbReference type="EMBL" id="GAA3705315.1"/>
    </source>
</evidence>
<sequence length="275" mass="29795">MTTDVWAPRHRGWKLAHHLLPAFVLVAVLLGFAVGAAWIREWLLAIPLAALGFAAIWSIIREFRRGGRDVAPSNAAVITSTGPRAATRFASTRASAPTGGLTVGVAVVTLISALALGAEAVSTFARARDLLPLGAAVMLLAVGLLLLIEGVRMLRQATDQPPGVYLTRSRVVIVGQRATRELFWKDVRNIRTEDPPRTALGERRPLGDRGPSRIVITHWPRLDEEPSHEAIEVQYLVCDPNALLATLRHYAEHPTARPELGTPDAIGRLRGGRAP</sequence>
<dbReference type="RefSeq" id="WP_344883346.1">
    <property type="nucleotide sequence ID" value="NZ_BAABCJ010000002.1"/>
</dbReference>
<feature type="transmembrane region" description="Helical" evidence="2">
    <location>
        <begin position="42"/>
        <end position="60"/>
    </location>
</feature>
<evidence type="ECO:0000256" key="1">
    <source>
        <dbReference type="SAM" id="MobiDB-lite"/>
    </source>
</evidence>
<protein>
    <recommendedName>
        <fullName evidence="5">PH domain-containing protein</fullName>
    </recommendedName>
</protein>
<dbReference type="Proteomes" id="UP001501536">
    <property type="component" value="Unassembled WGS sequence"/>
</dbReference>
<evidence type="ECO:0008006" key="5">
    <source>
        <dbReference type="Google" id="ProtNLM"/>
    </source>
</evidence>